<dbReference type="Pfam" id="PF02535">
    <property type="entry name" value="Zip"/>
    <property type="match status" value="1"/>
</dbReference>
<dbReference type="PANTHER" id="PTHR12191">
    <property type="entry name" value="SOLUTE CARRIER FAMILY 39"/>
    <property type="match status" value="1"/>
</dbReference>
<evidence type="ECO:0000256" key="4">
    <source>
        <dbReference type="ARBA" id="ARBA00022989"/>
    </source>
</evidence>
<feature type="transmembrane region" description="Helical" evidence="7">
    <location>
        <begin position="438"/>
        <end position="458"/>
    </location>
</feature>
<keyword evidence="3 7" id="KW-0812">Transmembrane</keyword>
<dbReference type="EnsemblMetazoa" id="Aqu2.1.26332_001">
    <property type="protein sequence ID" value="Aqu2.1.26332_001"/>
    <property type="gene ID" value="Aqu2.1.26332"/>
</dbReference>
<dbReference type="GO" id="GO:0005886">
    <property type="term" value="C:plasma membrane"/>
    <property type="evidence" value="ECO:0007669"/>
    <property type="project" value="TreeGrafter"/>
</dbReference>
<feature type="transmembrane region" description="Helical" evidence="7">
    <location>
        <begin position="221"/>
        <end position="245"/>
    </location>
</feature>
<reference evidence="10" key="1">
    <citation type="journal article" date="2010" name="Nature">
        <title>The Amphimedon queenslandica genome and the evolution of animal complexity.</title>
        <authorList>
            <person name="Srivastava M."/>
            <person name="Simakov O."/>
            <person name="Chapman J."/>
            <person name="Fahey B."/>
            <person name="Gauthier M.E."/>
            <person name="Mitros T."/>
            <person name="Richards G.S."/>
            <person name="Conaco C."/>
            <person name="Dacre M."/>
            <person name="Hellsten U."/>
            <person name="Larroux C."/>
            <person name="Putnam N.H."/>
            <person name="Stanke M."/>
            <person name="Adamska M."/>
            <person name="Darling A."/>
            <person name="Degnan S.M."/>
            <person name="Oakley T.H."/>
            <person name="Plachetzki D.C."/>
            <person name="Zhai Y."/>
            <person name="Adamski M."/>
            <person name="Calcino A."/>
            <person name="Cummins S.F."/>
            <person name="Goodstein D.M."/>
            <person name="Harris C."/>
            <person name="Jackson D.J."/>
            <person name="Leys S.P."/>
            <person name="Shu S."/>
            <person name="Woodcroft B.J."/>
            <person name="Vervoort M."/>
            <person name="Kosik K.S."/>
            <person name="Manning G."/>
            <person name="Degnan B.M."/>
            <person name="Rokhsar D.S."/>
        </authorList>
    </citation>
    <scope>NUCLEOTIDE SEQUENCE [LARGE SCALE GENOMIC DNA]</scope>
</reference>
<feature type="signal peptide" evidence="8">
    <location>
        <begin position="1"/>
        <end position="19"/>
    </location>
</feature>
<keyword evidence="5 7" id="KW-0472">Membrane</keyword>
<evidence type="ECO:0008006" key="11">
    <source>
        <dbReference type="Google" id="ProtNLM"/>
    </source>
</evidence>
<evidence type="ECO:0000256" key="2">
    <source>
        <dbReference type="ARBA" id="ARBA00006939"/>
    </source>
</evidence>
<dbReference type="GO" id="GO:0140410">
    <property type="term" value="F:monoatomic cation:bicarbonate symporter activity"/>
    <property type="evidence" value="ECO:0007669"/>
    <property type="project" value="TreeGrafter"/>
</dbReference>
<evidence type="ECO:0000256" key="8">
    <source>
        <dbReference type="SAM" id="SignalP"/>
    </source>
</evidence>
<evidence type="ECO:0000256" key="1">
    <source>
        <dbReference type="ARBA" id="ARBA00004141"/>
    </source>
</evidence>
<dbReference type="GO" id="GO:0005385">
    <property type="term" value="F:zinc ion transmembrane transporter activity"/>
    <property type="evidence" value="ECO:0007669"/>
    <property type="project" value="TreeGrafter"/>
</dbReference>
<proteinExistence type="inferred from homology"/>
<feature type="transmembrane region" description="Helical" evidence="7">
    <location>
        <begin position="395"/>
        <end position="417"/>
    </location>
</feature>
<feature type="transmembrane region" description="Helical" evidence="7">
    <location>
        <begin position="125"/>
        <end position="147"/>
    </location>
</feature>
<dbReference type="InterPro" id="IPR003689">
    <property type="entry name" value="ZIP"/>
</dbReference>
<accession>A0A1X7UEX7</accession>
<evidence type="ECO:0000256" key="5">
    <source>
        <dbReference type="ARBA" id="ARBA00023136"/>
    </source>
</evidence>
<protein>
    <recommendedName>
        <fullName evidence="11">Zinc transporter ZIP4 N-terminal domain-containing protein</fullName>
    </recommendedName>
</protein>
<feature type="compositionally biased region" description="Basic and acidic residues" evidence="6">
    <location>
        <begin position="276"/>
        <end position="287"/>
    </location>
</feature>
<dbReference type="InterPro" id="IPR050799">
    <property type="entry name" value="ZIP_Transporter"/>
</dbReference>
<evidence type="ECO:0000313" key="10">
    <source>
        <dbReference type="Proteomes" id="UP000007879"/>
    </source>
</evidence>
<comment type="similarity">
    <text evidence="2">Belongs to the ZIP transporter (TC 2.A.5) family.</text>
</comment>
<dbReference type="AlphaFoldDB" id="A0A1X7UEX7"/>
<name>A0A1X7UEX7_AMPQE</name>
<keyword evidence="4 7" id="KW-1133">Transmembrane helix</keyword>
<dbReference type="InParanoid" id="A0A1X7UEX7"/>
<feature type="transmembrane region" description="Helical" evidence="7">
    <location>
        <begin position="159"/>
        <end position="177"/>
    </location>
</feature>
<evidence type="ECO:0000313" key="9">
    <source>
        <dbReference type="EnsemblMetazoa" id="Aqu2.1.26332_001"/>
    </source>
</evidence>
<dbReference type="PANTHER" id="PTHR12191:SF37">
    <property type="entry name" value="ZINC TRANSPORTER FOI"/>
    <property type="match status" value="1"/>
</dbReference>
<feature type="transmembrane region" description="Helical" evidence="7">
    <location>
        <begin position="368"/>
        <end position="389"/>
    </location>
</feature>
<dbReference type="PROSITE" id="PS51257">
    <property type="entry name" value="PROKAR_LIPOPROTEIN"/>
    <property type="match status" value="1"/>
</dbReference>
<dbReference type="Proteomes" id="UP000007879">
    <property type="component" value="Unassembled WGS sequence"/>
</dbReference>
<dbReference type="eggNOG" id="KOG2693">
    <property type="taxonomic scope" value="Eukaryota"/>
</dbReference>
<feature type="chain" id="PRO_5010877281" description="Zinc transporter ZIP4 N-terminal domain-containing protein" evidence="8">
    <location>
        <begin position="20"/>
        <end position="467"/>
    </location>
</feature>
<keyword evidence="10" id="KW-1185">Reference proteome</keyword>
<evidence type="ECO:0000256" key="3">
    <source>
        <dbReference type="ARBA" id="ARBA00022692"/>
    </source>
</evidence>
<gene>
    <name evidence="9" type="primary">100631827</name>
</gene>
<dbReference type="EnsemblMetazoa" id="XM_019999103.1">
    <property type="protein sequence ID" value="XP_019854662.1"/>
    <property type="gene ID" value="LOC100631827"/>
</dbReference>
<evidence type="ECO:0000256" key="6">
    <source>
        <dbReference type="SAM" id="MobiDB-lite"/>
    </source>
</evidence>
<feature type="region of interest" description="Disordered" evidence="6">
    <location>
        <begin position="194"/>
        <end position="215"/>
    </location>
</feature>
<reference evidence="9" key="2">
    <citation type="submission" date="2017-05" db="UniProtKB">
        <authorList>
            <consortium name="EnsemblMetazoa"/>
        </authorList>
    </citation>
    <scope>IDENTIFICATION</scope>
</reference>
<comment type="subcellular location">
    <subcellularLocation>
        <location evidence="1">Membrane</location>
        <topology evidence="1">Multi-pass membrane protein</topology>
    </subcellularLocation>
</comment>
<keyword evidence="8" id="KW-0732">Signal</keyword>
<feature type="region of interest" description="Disordered" evidence="6">
    <location>
        <begin position="252"/>
        <end position="287"/>
    </location>
</feature>
<dbReference type="OMA" id="EFISASH"/>
<dbReference type="OrthoDB" id="200954at2759"/>
<dbReference type="GO" id="GO:0071578">
    <property type="term" value="P:zinc ion import across plasma membrane"/>
    <property type="evidence" value="ECO:0007669"/>
    <property type="project" value="TreeGrafter"/>
</dbReference>
<feature type="transmembrane region" description="Helical" evidence="7">
    <location>
        <begin position="328"/>
        <end position="347"/>
    </location>
</feature>
<evidence type="ECO:0000256" key="7">
    <source>
        <dbReference type="SAM" id="Phobius"/>
    </source>
</evidence>
<organism evidence="9">
    <name type="scientific">Amphimedon queenslandica</name>
    <name type="common">Sponge</name>
    <dbReference type="NCBI Taxonomy" id="400682"/>
    <lineage>
        <taxon>Eukaryota</taxon>
        <taxon>Metazoa</taxon>
        <taxon>Porifera</taxon>
        <taxon>Demospongiae</taxon>
        <taxon>Heteroscleromorpha</taxon>
        <taxon>Haplosclerida</taxon>
        <taxon>Niphatidae</taxon>
        <taxon>Amphimedon</taxon>
    </lineage>
</organism>
<sequence length="467" mass="52120">MKGLLILAVTFCLLALAFSQSCPCPTEDELIGKFNEVSQTKNMSDCDGRMCMLEYDDLDHDDHDHGHHHRRRNEGHHHKNCFNCSTMYELCHDIILGLGLTTQECLSDRFRNGTEGSSKPTTAQAYGYGFLMICLVCLCALIGIFLVPVIRNKSQGGRLLFEYTYAFIFAIGVSALLSDAVLHLIPHALGLHSHGHHEEDDDHDHDHDHHSDEEESEEHAYLWKASLVLLGIYAFYLIEVAMHGLSHYLTKKSKSGEPPHATNHAAPVEDGNYSAEMKETKEDKEDKDQPIVDMKKPFFSRIEPVAWLVTVGGALHNFANGLALGSTVVQSLTLGLSIMFALVFHEITHELGDYVILIKSGLKWSSALFFNFISSLFAILGFFIGVAISSNSEDASTYILAITAGLFLYISLTDLLPDLVHGGTYKLSKSGWQFAMRFLLVNLGFFISYALLLVLARYEEDLDELIN</sequence>
<dbReference type="GO" id="GO:0030003">
    <property type="term" value="P:intracellular monoatomic cation homeostasis"/>
    <property type="evidence" value="ECO:0007669"/>
    <property type="project" value="TreeGrafter"/>
</dbReference>